<protein>
    <submittedName>
        <fullName evidence="1">Uncharacterized protein</fullName>
    </submittedName>
</protein>
<evidence type="ECO:0000313" key="1">
    <source>
        <dbReference type="EMBL" id="GAF91197.1"/>
    </source>
</evidence>
<accession>X0TSP4</accession>
<gene>
    <name evidence="1" type="ORF">S01H1_19017</name>
</gene>
<organism evidence="1">
    <name type="scientific">marine sediment metagenome</name>
    <dbReference type="NCBI Taxonomy" id="412755"/>
    <lineage>
        <taxon>unclassified sequences</taxon>
        <taxon>metagenomes</taxon>
        <taxon>ecological metagenomes</taxon>
    </lineage>
</organism>
<dbReference type="EMBL" id="BARS01010226">
    <property type="protein sequence ID" value="GAF91197.1"/>
    <property type="molecule type" value="Genomic_DNA"/>
</dbReference>
<comment type="caution">
    <text evidence="1">The sequence shown here is derived from an EMBL/GenBank/DDBJ whole genome shotgun (WGS) entry which is preliminary data.</text>
</comment>
<name>X0TSP4_9ZZZZ</name>
<proteinExistence type="predicted"/>
<sequence>QLCEGLKYFKYSKKINQLIKKLEKKVFKLPGEKKKKKKTELEEIINTLKKDVLKPTEVLEKKFAEKRITKKLAVKKINEIKPKVKEIVKFLKQKDILPKIDWKWLLSTLVFIPMAAGGVKGLLNL</sequence>
<reference evidence="1" key="1">
    <citation type="journal article" date="2014" name="Front. Microbiol.">
        <title>High frequency of phylogenetically diverse reductive dehalogenase-homologous genes in deep subseafloor sedimentary metagenomes.</title>
        <authorList>
            <person name="Kawai M."/>
            <person name="Futagami T."/>
            <person name="Toyoda A."/>
            <person name="Takaki Y."/>
            <person name="Nishi S."/>
            <person name="Hori S."/>
            <person name="Arai W."/>
            <person name="Tsubouchi T."/>
            <person name="Morono Y."/>
            <person name="Uchiyama I."/>
            <person name="Ito T."/>
            <person name="Fujiyama A."/>
            <person name="Inagaki F."/>
            <person name="Takami H."/>
        </authorList>
    </citation>
    <scope>NUCLEOTIDE SEQUENCE</scope>
    <source>
        <strain evidence="1">Expedition CK06-06</strain>
    </source>
</reference>
<dbReference type="AlphaFoldDB" id="X0TSP4"/>
<feature type="non-terminal residue" evidence="1">
    <location>
        <position position="1"/>
    </location>
</feature>